<dbReference type="EMBL" id="CAJVPU010002146">
    <property type="protein sequence ID" value="CAG8495881.1"/>
    <property type="molecule type" value="Genomic_DNA"/>
</dbReference>
<gene>
    <name evidence="1" type="ORF">DHETER_LOCUS2776</name>
</gene>
<evidence type="ECO:0000313" key="1">
    <source>
        <dbReference type="EMBL" id="CAG8495881.1"/>
    </source>
</evidence>
<name>A0ACA9KVG1_9GLOM</name>
<accession>A0ACA9KVG1</accession>
<sequence length="153" mass="17641">MAQQNIQYICSICLKDISNYRSVTNDLKFKIDNCPDKEHYQKLRLNIDKLYSNLMETSRSNTPTNLIETNETLNLKCLPTGYHTAHLPSLDACDHCTIPIRYSTEVTKSRHLQSNTSNILTRQNQQVHDPEEERPPTNEEALKQSIECTNDTT</sequence>
<dbReference type="Proteomes" id="UP000789702">
    <property type="component" value="Unassembled WGS sequence"/>
</dbReference>
<proteinExistence type="predicted"/>
<reference evidence="1" key="1">
    <citation type="submission" date="2021-06" db="EMBL/GenBank/DDBJ databases">
        <authorList>
            <person name="Kallberg Y."/>
            <person name="Tangrot J."/>
            <person name="Rosling A."/>
        </authorList>
    </citation>
    <scope>NUCLEOTIDE SEQUENCE</scope>
    <source>
        <strain evidence="1">IL203A</strain>
    </source>
</reference>
<keyword evidence="2" id="KW-1185">Reference proteome</keyword>
<evidence type="ECO:0000313" key="2">
    <source>
        <dbReference type="Proteomes" id="UP000789702"/>
    </source>
</evidence>
<organism evidence="1 2">
    <name type="scientific">Dentiscutata heterogama</name>
    <dbReference type="NCBI Taxonomy" id="1316150"/>
    <lineage>
        <taxon>Eukaryota</taxon>
        <taxon>Fungi</taxon>
        <taxon>Fungi incertae sedis</taxon>
        <taxon>Mucoromycota</taxon>
        <taxon>Glomeromycotina</taxon>
        <taxon>Glomeromycetes</taxon>
        <taxon>Diversisporales</taxon>
        <taxon>Gigasporaceae</taxon>
        <taxon>Dentiscutata</taxon>
    </lineage>
</organism>
<comment type="caution">
    <text evidence="1">The sequence shown here is derived from an EMBL/GenBank/DDBJ whole genome shotgun (WGS) entry which is preliminary data.</text>
</comment>
<protein>
    <submittedName>
        <fullName evidence="1">15279_t:CDS:1</fullName>
    </submittedName>
</protein>